<proteinExistence type="predicted"/>
<dbReference type="Pfam" id="PF20448">
    <property type="entry name" value="DUF6705"/>
    <property type="match status" value="1"/>
</dbReference>
<sequence length="193" mass="21489">MKNIITLIIVLVGTLSCKAQQVIIPVEKAIEYRDADSGVPDGVYLKDINGLLNKYLGTWKGTVDNKNYTFVIIKYKNNLSRGVSQDELMIRYLITTSNGTVIEDTRSLSDDSSYVIKGDYFNKTASYYVSSYMGKNADCGQSGNLFITGTKLPTQIKLFLIPDKVMINIQNCPGQKVADKLLPVENEVLLTKQ</sequence>
<dbReference type="EMBL" id="CP150845">
    <property type="protein sequence ID" value="WYZ17803.1"/>
    <property type="molecule type" value="Genomic_DNA"/>
</dbReference>
<accession>A0ABZ2U9J7</accession>
<dbReference type="PROSITE" id="PS51257">
    <property type="entry name" value="PROKAR_LIPOPROTEIN"/>
    <property type="match status" value="1"/>
</dbReference>
<protein>
    <submittedName>
        <fullName evidence="2">DUF6705 family protein</fullName>
    </submittedName>
</protein>
<evidence type="ECO:0000313" key="3">
    <source>
        <dbReference type="Proteomes" id="UP001623852"/>
    </source>
</evidence>
<evidence type="ECO:0000259" key="1">
    <source>
        <dbReference type="Pfam" id="PF20448"/>
    </source>
</evidence>
<reference evidence="2 3" key="1">
    <citation type="submission" date="2024-03" db="EMBL/GenBank/DDBJ databases">
        <title>Flavobacterium soyae.</title>
        <authorList>
            <person name="Zheng W."/>
        </authorList>
    </citation>
    <scope>NUCLEOTIDE SEQUENCE [LARGE SCALE GENOMIC DNA]</scope>
    <source>
        <strain evidence="2 3">55</strain>
    </source>
</reference>
<gene>
    <name evidence="2" type="ORF">AABD74_11610</name>
</gene>
<feature type="domain" description="DUF6705" evidence="1">
    <location>
        <begin position="1"/>
        <end position="141"/>
    </location>
</feature>
<dbReference type="InterPro" id="IPR046551">
    <property type="entry name" value="DUF6705"/>
</dbReference>
<evidence type="ECO:0000313" key="2">
    <source>
        <dbReference type="EMBL" id="WYZ17803.1"/>
    </source>
</evidence>
<dbReference type="Proteomes" id="UP001623852">
    <property type="component" value="Chromosome"/>
</dbReference>
<name>A0ABZ2U9J7_9FLAO</name>
<dbReference type="RefSeq" id="WP_406842960.1">
    <property type="nucleotide sequence ID" value="NZ_CP150845.1"/>
</dbReference>
<keyword evidence="3" id="KW-1185">Reference proteome</keyword>
<organism evidence="2 3">
    <name type="scientific">Flavobacterium soyae</name>
    <dbReference type="NCBI Taxonomy" id="2903098"/>
    <lineage>
        <taxon>Bacteria</taxon>
        <taxon>Pseudomonadati</taxon>
        <taxon>Bacteroidota</taxon>
        <taxon>Flavobacteriia</taxon>
        <taxon>Flavobacteriales</taxon>
        <taxon>Flavobacteriaceae</taxon>
        <taxon>Flavobacterium</taxon>
    </lineage>
</organism>